<feature type="region of interest" description="Disordered" evidence="1">
    <location>
        <begin position="1"/>
        <end position="33"/>
    </location>
</feature>
<protein>
    <submittedName>
        <fullName evidence="2">Uncharacterized protein</fullName>
    </submittedName>
</protein>
<comment type="caution">
    <text evidence="2">The sequence shown here is derived from an EMBL/GenBank/DDBJ whole genome shotgun (WGS) entry which is preliminary data.</text>
</comment>
<dbReference type="EMBL" id="JACHCB010000024">
    <property type="protein sequence ID" value="MBB6112895.1"/>
    <property type="molecule type" value="Genomic_DNA"/>
</dbReference>
<evidence type="ECO:0000313" key="3">
    <source>
        <dbReference type="Proteomes" id="UP000541583"/>
    </source>
</evidence>
<organism evidence="2 3">
    <name type="scientific">Mucilaginibacter lappiensis</name>
    <dbReference type="NCBI Taxonomy" id="354630"/>
    <lineage>
        <taxon>Bacteria</taxon>
        <taxon>Pseudomonadati</taxon>
        <taxon>Bacteroidota</taxon>
        <taxon>Sphingobacteriia</taxon>
        <taxon>Sphingobacteriales</taxon>
        <taxon>Sphingobacteriaceae</taxon>
        <taxon>Mucilaginibacter</taxon>
    </lineage>
</organism>
<gene>
    <name evidence="2" type="ORF">HDF23_005678</name>
</gene>
<accession>A0ABR6PSY3</accession>
<proteinExistence type="predicted"/>
<evidence type="ECO:0000256" key="1">
    <source>
        <dbReference type="SAM" id="MobiDB-lite"/>
    </source>
</evidence>
<reference evidence="2 3" key="1">
    <citation type="submission" date="2020-08" db="EMBL/GenBank/DDBJ databases">
        <title>Genomic Encyclopedia of Type Strains, Phase IV (KMG-V): Genome sequencing to study the core and pangenomes of soil and plant-associated prokaryotes.</title>
        <authorList>
            <person name="Whitman W."/>
        </authorList>
    </citation>
    <scope>NUCLEOTIDE SEQUENCE [LARGE SCALE GENOMIC DNA]</scope>
    <source>
        <strain evidence="2 3">ANJLi2</strain>
    </source>
</reference>
<evidence type="ECO:0000313" key="2">
    <source>
        <dbReference type="EMBL" id="MBB6112895.1"/>
    </source>
</evidence>
<keyword evidence="3" id="KW-1185">Reference proteome</keyword>
<dbReference type="Proteomes" id="UP000541583">
    <property type="component" value="Unassembled WGS sequence"/>
</dbReference>
<sequence length="57" mass="6298">MKDTNKPKRKRIAVKVSPLNDGTNTPIPDARTPAKLSEGEAYLFKQAENPLGDPHKI</sequence>
<name>A0ABR6PSY3_9SPHI</name>
<dbReference type="RefSeq" id="WP_175614193.1">
    <property type="nucleotide sequence ID" value="NZ_FTMG01000024.1"/>
</dbReference>